<evidence type="ECO:0000313" key="3">
    <source>
        <dbReference type="Proteomes" id="UP001500840"/>
    </source>
</evidence>
<accession>A0ABP8MQ23</accession>
<gene>
    <name evidence="2" type="ORF">GCM10023156_23750</name>
</gene>
<dbReference type="SUPFAM" id="SSF56112">
    <property type="entry name" value="Protein kinase-like (PK-like)"/>
    <property type="match status" value="1"/>
</dbReference>
<sequence length="364" mass="40170">MPYFAFRDRRPSELGSSPIGAGYRGLGRSPFRAETTMGILNRIGNDEPRSLRSINPDVPAWLEQVVVKLLYKSPGDRYQSACEVAALLQKWHAHLQRPDLAKPLIEPMTLAAGSAKKPMLAASGDGPRIPKRLIGLAAIAFFALAGTVIYLETGKGTIRIETNSQSAVPVIIRRGDAVVKELTVTKAGASTRLKAGRYVIEVESNDTALTIKGDQIELSRGATWIARIERPQQTGHYARQPHSDSVNQSSGDAGADAYLVWQTSDTVHLNGWFAKTLQISDEQLQSINELLTRTWRKYIEAERAHTKYTKTPEGHLEGVVSDFTETRSKLETEFWDQLVMLVDGRAEDSLHARSIEHGDNQGDG</sequence>
<organism evidence="2 3">
    <name type="scientific">Novipirellula rosea</name>
    <dbReference type="NCBI Taxonomy" id="1031540"/>
    <lineage>
        <taxon>Bacteria</taxon>
        <taxon>Pseudomonadati</taxon>
        <taxon>Planctomycetota</taxon>
        <taxon>Planctomycetia</taxon>
        <taxon>Pirellulales</taxon>
        <taxon>Pirellulaceae</taxon>
        <taxon>Novipirellula</taxon>
    </lineage>
</organism>
<evidence type="ECO:0000313" key="2">
    <source>
        <dbReference type="EMBL" id="GAA4453185.1"/>
    </source>
</evidence>
<dbReference type="EMBL" id="BAABGA010000030">
    <property type="protein sequence ID" value="GAA4453185.1"/>
    <property type="molecule type" value="Genomic_DNA"/>
</dbReference>
<keyword evidence="1" id="KW-0812">Transmembrane</keyword>
<keyword evidence="3" id="KW-1185">Reference proteome</keyword>
<keyword evidence="1" id="KW-1133">Transmembrane helix</keyword>
<evidence type="ECO:0008006" key="4">
    <source>
        <dbReference type="Google" id="ProtNLM"/>
    </source>
</evidence>
<proteinExistence type="predicted"/>
<keyword evidence="1" id="KW-0472">Membrane</keyword>
<dbReference type="InterPro" id="IPR011009">
    <property type="entry name" value="Kinase-like_dom_sf"/>
</dbReference>
<feature type="transmembrane region" description="Helical" evidence="1">
    <location>
        <begin position="133"/>
        <end position="151"/>
    </location>
</feature>
<dbReference type="Proteomes" id="UP001500840">
    <property type="component" value="Unassembled WGS sequence"/>
</dbReference>
<protein>
    <recommendedName>
        <fullName evidence="4">FecR protein</fullName>
    </recommendedName>
</protein>
<dbReference type="Gene3D" id="1.10.510.10">
    <property type="entry name" value="Transferase(Phosphotransferase) domain 1"/>
    <property type="match status" value="1"/>
</dbReference>
<comment type="caution">
    <text evidence="2">The sequence shown here is derived from an EMBL/GenBank/DDBJ whole genome shotgun (WGS) entry which is preliminary data.</text>
</comment>
<reference evidence="3" key="1">
    <citation type="journal article" date="2019" name="Int. J. Syst. Evol. Microbiol.">
        <title>The Global Catalogue of Microorganisms (GCM) 10K type strain sequencing project: providing services to taxonomists for standard genome sequencing and annotation.</title>
        <authorList>
            <consortium name="The Broad Institute Genomics Platform"/>
            <consortium name="The Broad Institute Genome Sequencing Center for Infectious Disease"/>
            <person name="Wu L."/>
            <person name="Ma J."/>
        </authorList>
    </citation>
    <scope>NUCLEOTIDE SEQUENCE [LARGE SCALE GENOMIC DNA]</scope>
    <source>
        <strain evidence="3">JCM 17759</strain>
    </source>
</reference>
<name>A0ABP8MQ23_9BACT</name>
<evidence type="ECO:0000256" key="1">
    <source>
        <dbReference type="SAM" id="Phobius"/>
    </source>
</evidence>